<feature type="signal peptide" evidence="1">
    <location>
        <begin position="1"/>
        <end position="21"/>
    </location>
</feature>
<sequence>MLSGAEIFTSHTLILLPLVLSFLPSKFKPIVVCCPRILRAGRQKETDSCTLLLVLDKAPPAVGCLDTEAGTWK</sequence>
<evidence type="ECO:0008006" key="3">
    <source>
        <dbReference type="Google" id="ProtNLM"/>
    </source>
</evidence>
<name>A0A0A9B6Y1_ARUDO</name>
<organism evidence="2">
    <name type="scientific">Arundo donax</name>
    <name type="common">Giant reed</name>
    <name type="synonym">Donax arundinaceus</name>
    <dbReference type="NCBI Taxonomy" id="35708"/>
    <lineage>
        <taxon>Eukaryota</taxon>
        <taxon>Viridiplantae</taxon>
        <taxon>Streptophyta</taxon>
        <taxon>Embryophyta</taxon>
        <taxon>Tracheophyta</taxon>
        <taxon>Spermatophyta</taxon>
        <taxon>Magnoliopsida</taxon>
        <taxon>Liliopsida</taxon>
        <taxon>Poales</taxon>
        <taxon>Poaceae</taxon>
        <taxon>PACMAD clade</taxon>
        <taxon>Arundinoideae</taxon>
        <taxon>Arundineae</taxon>
        <taxon>Arundo</taxon>
    </lineage>
</organism>
<evidence type="ECO:0000313" key="2">
    <source>
        <dbReference type="EMBL" id="JAD59759.1"/>
    </source>
</evidence>
<reference evidence="2" key="1">
    <citation type="submission" date="2014-09" db="EMBL/GenBank/DDBJ databases">
        <authorList>
            <person name="Magalhaes I.L.F."/>
            <person name="Oliveira U."/>
            <person name="Santos F.R."/>
            <person name="Vidigal T.H.D.A."/>
            <person name="Brescovit A.D."/>
            <person name="Santos A.J."/>
        </authorList>
    </citation>
    <scope>NUCLEOTIDE SEQUENCE</scope>
    <source>
        <tissue evidence="2">Shoot tissue taken approximately 20 cm above the soil surface</tissue>
    </source>
</reference>
<evidence type="ECO:0000256" key="1">
    <source>
        <dbReference type="SAM" id="SignalP"/>
    </source>
</evidence>
<accession>A0A0A9B6Y1</accession>
<keyword evidence="1" id="KW-0732">Signal</keyword>
<reference evidence="2" key="2">
    <citation type="journal article" date="2015" name="Data Brief">
        <title>Shoot transcriptome of the giant reed, Arundo donax.</title>
        <authorList>
            <person name="Barrero R.A."/>
            <person name="Guerrero F.D."/>
            <person name="Moolhuijzen P."/>
            <person name="Goolsby J.A."/>
            <person name="Tidwell J."/>
            <person name="Bellgard S.E."/>
            <person name="Bellgard M.I."/>
        </authorList>
    </citation>
    <scope>NUCLEOTIDE SEQUENCE</scope>
    <source>
        <tissue evidence="2">Shoot tissue taken approximately 20 cm above the soil surface</tissue>
    </source>
</reference>
<proteinExistence type="predicted"/>
<feature type="chain" id="PRO_5002042808" description="Secreted protein" evidence="1">
    <location>
        <begin position="22"/>
        <end position="73"/>
    </location>
</feature>
<protein>
    <recommendedName>
        <fullName evidence="3">Secreted protein</fullName>
    </recommendedName>
</protein>
<dbReference type="AlphaFoldDB" id="A0A0A9B6Y1"/>
<dbReference type="EMBL" id="GBRH01238136">
    <property type="protein sequence ID" value="JAD59759.1"/>
    <property type="molecule type" value="Transcribed_RNA"/>
</dbReference>